<reference evidence="2 3" key="1">
    <citation type="submission" date="2016-04" db="EMBL/GenBank/DDBJ databases">
        <authorList>
            <person name="Evans L.H."/>
            <person name="Alamgir A."/>
            <person name="Owens N."/>
            <person name="Weber N.D."/>
            <person name="Virtaneva K."/>
            <person name="Barbian K."/>
            <person name="Babar A."/>
            <person name="Rosenke K."/>
        </authorList>
    </citation>
    <scope>NUCLEOTIDE SEQUENCE [LARGE SCALE GENOMIC DNA]</scope>
    <source>
        <strain evidence="2 3">JL2886</strain>
    </source>
</reference>
<feature type="domain" description="Haemin-degrading HemS/ChuX" evidence="1">
    <location>
        <begin position="210"/>
        <end position="342"/>
    </location>
</feature>
<dbReference type="InterPro" id="IPR053733">
    <property type="entry name" value="Heme_Transport_Util_sf"/>
</dbReference>
<feature type="domain" description="Haemin-degrading HemS/ChuX" evidence="1">
    <location>
        <begin position="32"/>
        <end position="159"/>
    </location>
</feature>
<evidence type="ECO:0000259" key="1">
    <source>
        <dbReference type="Pfam" id="PF05171"/>
    </source>
</evidence>
<sequence length="356" mass="39567">MTTPTPVSAEQIRAERADHAQLRDRDFADKFNITEAQLVAAFSGAGVTRIEANPDVVFPRLEELGEVMALTRNDSCVIEKVGRYSHYQGGVHASLVLTEEIDLRLFPRHFVTAFAVEREGKNGTTRSLQFFDAAGDAVHKIHLREASDLAAWDRIVADLALPEQSDTLEVAPRTPPEGAKSDPDKVEVLRAEWAKMTDTHQFLRLCSKLKMNRLGAYRIAGEPLARKLPTDTVTPMLEAVREQEIEVMIFVGNRGCIEIHGGPVRNLREMGPWQNILDPGFDLHLRLDHVAEVWAVNKPTKRGDAVSYEAFDANGTILFQVFGRRTDDNDSRPAWDAIVAALPSLQAETPAEPETA</sequence>
<evidence type="ECO:0000313" key="3">
    <source>
        <dbReference type="Proteomes" id="UP000092565"/>
    </source>
</evidence>
<gene>
    <name evidence="2" type="primary">hmuS</name>
    <name evidence="2" type="ORF">JL2886_02550</name>
</gene>
<organism evidence="2 3">
    <name type="scientific">Phaeobacter gallaeciensis</name>
    <dbReference type="NCBI Taxonomy" id="60890"/>
    <lineage>
        <taxon>Bacteria</taxon>
        <taxon>Pseudomonadati</taxon>
        <taxon>Pseudomonadota</taxon>
        <taxon>Alphaproteobacteria</taxon>
        <taxon>Rhodobacterales</taxon>
        <taxon>Roseobacteraceae</taxon>
        <taxon>Phaeobacter</taxon>
    </lineage>
</organism>
<dbReference type="InterPro" id="IPR007845">
    <property type="entry name" value="HemS/ChuX_dom"/>
</dbReference>
<dbReference type="CDD" id="cd16830">
    <property type="entry name" value="HemS-like_N"/>
    <property type="match status" value="1"/>
</dbReference>
<evidence type="ECO:0000313" key="2">
    <source>
        <dbReference type="EMBL" id="ANP37439.1"/>
    </source>
</evidence>
<dbReference type="AlphaFoldDB" id="A0A1B0ZTK4"/>
<dbReference type="SUPFAM" id="SSF144064">
    <property type="entry name" value="Heme iron utilization protein-like"/>
    <property type="match status" value="1"/>
</dbReference>
<dbReference type="GO" id="GO:0006826">
    <property type="term" value="P:iron ion transport"/>
    <property type="evidence" value="ECO:0007669"/>
    <property type="project" value="InterPro"/>
</dbReference>
<dbReference type="OrthoDB" id="316630at2"/>
<dbReference type="CDD" id="cd16831">
    <property type="entry name" value="HemS-like_C"/>
    <property type="match status" value="1"/>
</dbReference>
<dbReference type="EMBL" id="CP015124">
    <property type="protein sequence ID" value="ANP37439.1"/>
    <property type="molecule type" value="Genomic_DNA"/>
</dbReference>
<keyword evidence="3" id="KW-1185">Reference proteome</keyword>
<proteinExistence type="predicted"/>
<dbReference type="Pfam" id="PF05171">
    <property type="entry name" value="HemS"/>
    <property type="match status" value="2"/>
</dbReference>
<dbReference type="RefSeq" id="WP_065272262.1">
    <property type="nucleotide sequence ID" value="NZ_CP015124.1"/>
</dbReference>
<dbReference type="Proteomes" id="UP000092565">
    <property type="component" value="Chromosome"/>
</dbReference>
<protein>
    <submittedName>
        <fullName evidence="2">Putative heme degradation protein</fullName>
    </submittedName>
</protein>
<name>A0A1B0ZTK4_9RHOB</name>
<dbReference type="Gene3D" id="3.40.1570.10">
    <property type="entry name" value="HemS/ChuS/ChuX like domains"/>
    <property type="match status" value="2"/>
</dbReference>
<dbReference type="PATRIC" id="fig|60890.4.peg.2476"/>
<accession>A0A1B0ZTK4</accession>